<dbReference type="EMBL" id="JAUHLN010000002">
    <property type="protein sequence ID" value="MDN4074174.1"/>
    <property type="molecule type" value="Genomic_DNA"/>
</dbReference>
<name>A0ABT8E8G1_9BACL</name>
<sequence length="59" mass="7057">MHLMLNMIGYGSAVIMFIPLILFLIIVFTFVKSEKKKRDRLLQIEQKLDQIIKQDHRLK</sequence>
<evidence type="ECO:0000256" key="1">
    <source>
        <dbReference type="SAM" id="Phobius"/>
    </source>
</evidence>
<proteinExistence type="predicted"/>
<evidence type="ECO:0008006" key="4">
    <source>
        <dbReference type="Google" id="ProtNLM"/>
    </source>
</evidence>
<keyword evidence="1" id="KW-1133">Transmembrane helix</keyword>
<keyword evidence="1" id="KW-0812">Transmembrane</keyword>
<feature type="transmembrane region" description="Helical" evidence="1">
    <location>
        <begin position="12"/>
        <end position="31"/>
    </location>
</feature>
<keyword evidence="3" id="KW-1185">Reference proteome</keyword>
<evidence type="ECO:0000313" key="3">
    <source>
        <dbReference type="Proteomes" id="UP001168694"/>
    </source>
</evidence>
<dbReference type="RefSeq" id="WP_290400244.1">
    <property type="nucleotide sequence ID" value="NZ_JAUHLN010000002.1"/>
</dbReference>
<dbReference type="Proteomes" id="UP001168694">
    <property type="component" value="Unassembled WGS sequence"/>
</dbReference>
<gene>
    <name evidence="2" type="ORF">QYF49_14320</name>
</gene>
<comment type="caution">
    <text evidence="2">The sequence shown here is derived from an EMBL/GenBank/DDBJ whole genome shotgun (WGS) entry which is preliminary data.</text>
</comment>
<accession>A0ABT8E8G1</accession>
<evidence type="ECO:0000313" key="2">
    <source>
        <dbReference type="EMBL" id="MDN4074174.1"/>
    </source>
</evidence>
<keyword evidence="1" id="KW-0472">Membrane</keyword>
<organism evidence="2 3">
    <name type="scientific">Fictibacillus terranigra</name>
    <dbReference type="NCBI Taxonomy" id="3058424"/>
    <lineage>
        <taxon>Bacteria</taxon>
        <taxon>Bacillati</taxon>
        <taxon>Bacillota</taxon>
        <taxon>Bacilli</taxon>
        <taxon>Bacillales</taxon>
        <taxon>Fictibacillaceae</taxon>
        <taxon>Fictibacillus</taxon>
    </lineage>
</organism>
<protein>
    <recommendedName>
        <fullName evidence="4">DUF4083 domain-containing protein</fullName>
    </recommendedName>
</protein>
<reference evidence="2" key="1">
    <citation type="submission" date="2023-06" db="EMBL/GenBank/DDBJ databases">
        <title>Draft Genome Sequences of Representative Paenibacillus Polymyxa, Bacillus cereus, Fictibacillus sp., and Brevibacillus agri Strains Isolated from Amazonian Dark Earth.</title>
        <authorList>
            <person name="Pellegrinetti T.A."/>
            <person name="Cunha I.C.M."/>
            <person name="Chaves M.G."/>
            <person name="Freitas A.S."/>
            <person name="Silva A.V.R."/>
            <person name="Tsai S.M."/>
            <person name="Mendes L.W."/>
        </authorList>
    </citation>
    <scope>NUCLEOTIDE SEQUENCE</scope>
    <source>
        <strain evidence="2">CENA-BCM004</strain>
    </source>
</reference>